<evidence type="ECO:0008006" key="4">
    <source>
        <dbReference type="Google" id="ProtNLM"/>
    </source>
</evidence>
<comment type="caution">
    <text evidence="2">The sequence shown here is derived from an EMBL/GenBank/DDBJ whole genome shotgun (WGS) entry which is preliminary data.</text>
</comment>
<gene>
    <name evidence="2" type="ORF">PR002_g32327</name>
</gene>
<organism evidence="2 3">
    <name type="scientific">Phytophthora rubi</name>
    <dbReference type="NCBI Taxonomy" id="129364"/>
    <lineage>
        <taxon>Eukaryota</taxon>
        <taxon>Sar</taxon>
        <taxon>Stramenopiles</taxon>
        <taxon>Oomycota</taxon>
        <taxon>Peronosporomycetes</taxon>
        <taxon>Peronosporales</taxon>
        <taxon>Peronosporaceae</taxon>
        <taxon>Phytophthora</taxon>
    </lineage>
</organism>
<dbReference type="EMBL" id="QXFU01010440">
    <property type="protein sequence ID" value="KAE8953607.1"/>
    <property type="molecule type" value="Genomic_DNA"/>
</dbReference>
<accession>A0A6A3GAV6</accession>
<dbReference type="Proteomes" id="UP000435112">
    <property type="component" value="Unassembled WGS sequence"/>
</dbReference>
<protein>
    <recommendedName>
        <fullName evidence="4">RxLR effector protein</fullName>
    </recommendedName>
</protein>
<name>A0A6A3GAV6_9STRA</name>
<reference evidence="2 3" key="1">
    <citation type="submission" date="2018-09" db="EMBL/GenBank/DDBJ databases">
        <title>Genomic investigation of the strawberry pathogen Phytophthora fragariae indicates pathogenicity is determined by transcriptional variation in three key races.</title>
        <authorList>
            <person name="Adams T.M."/>
            <person name="Armitage A.D."/>
            <person name="Sobczyk M.K."/>
            <person name="Bates H.J."/>
            <person name="Dunwell J.M."/>
            <person name="Nellist C.F."/>
            <person name="Harrison R.J."/>
        </authorList>
    </citation>
    <scope>NUCLEOTIDE SEQUENCE [LARGE SCALE GENOMIC DNA]</scope>
    <source>
        <strain evidence="2 3">SCRP324</strain>
    </source>
</reference>
<evidence type="ECO:0000313" key="3">
    <source>
        <dbReference type="Proteomes" id="UP000435112"/>
    </source>
</evidence>
<proteinExistence type="predicted"/>
<feature type="chain" id="PRO_5025605525" description="RxLR effector protein" evidence="1">
    <location>
        <begin position="20"/>
        <end position="55"/>
    </location>
</feature>
<keyword evidence="1" id="KW-0732">Signal</keyword>
<evidence type="ECO:0000256" key="1">
    <source>
        <dbReference type="SAM" id="SignalP"/>
    </source>
</evidence>
<feature type="signal peptide" evidence="1">
    <location>
        <begin position="1"/>
        <end position="19"/>
    </location>
</feature>
<sequence length="55" mass="6059">MHKSVQLNSTLCTTTCLVALTVVTPQALRDRSSTFTLVITSPSMCWCSSEIRQLV</sequence>
<evidence type="ECO:0000313" key="2">
    <source>
        <dbReference type="EMBL" id="KAE8953607.1"/>
    </source>
</evidence>
<dbReference type="AlphaFoldDB" id="A0A6A3GAV6"/>